<proteinExistence type="predicted"/>
<organism evidence="1 2">
    <name type="scientific">Flavobacterium beibuense F44-8</name>
    <dbReference type="NCBI Taxonomy" id="1406840"/>
    <lineage>
        <taxon>Bacteria</taxon>
        <taxon>Pseudomonadati</taxon>
        <taxon>Bacteroidota</taxon>
        <taxon>Flavobacteriia</taxon>
        <taxon>Flavobacteriales</taxon>
        <taxon>Flavobacteriaceae</taxon>
        <taxon>Flavobacterium</taxon>
    </lineage>
</organism>
<dbReference type="Proteomes" id="UP000030129">
    <property type="component" value="Unassembled WGS sequence"/>
</dbReference>
<dbReference type="EMBL" id="JRLV01000010">
    <property type="protein sequence ID" value="KGO80522.1"/>
    <property type="molecule type" value="Genomic_DNA"/>
</dbReference>
<accession>A0A0A2LJU1</accession>
<evidence type="ECO:0000313" key="2">
    <source>
        <dbReference type="Proteomes" id="UP000030129"/>
    </source>
</evidence>
<sequence>MKRFLIPSLLLVGVVALLSYKGIADAYTKDEIKLYAKSVGIPQEDLYFIKSDLQAQYLETGQPNLIVLNRQMQKLKAGTCYMEFPYYMDVFFEMKSQVKDTLSMYDMKFDGDVNKVFETIQGGETLKLDASKKYYAFYYFARYAKFKDKLIKKSMKRYKDSIQYFYVNVDNIKQ</sequence>
<dbReference type="RefSeq" id="WP_035134079.1">
    <property type="nucleotide sequence ID" value="NZ_JRLV01000010.1"/>
</dbReference>
<gene>
    <name evidence="1" type="ORF">Q763_10940</name>
</gene>
<name>A0A0A2LJU1_9FLAO</name>
<dbReference type="AlphaFoldDB" id="A0A0A2LJU1"/>
<comment type="caution">
    <text evidence="1">The sequence shown here is derived from an EMBL/GenBank/DDBJ whole genome shotgun (WGS) entry which is preliminary data.</text>
</comment>
<dbReference type="STRING" id="1406840.Q763_10940"/>
<protein>
    <submittedName>
        <fullName evidence="1">Uncharacterized protein</fullName>
    </submittedName>
</protein>
<evidence type="ECO:0000313" key="1">
    <source>
        <dbReference type="EMBL" id="KGO80522.1"/>
    </source>
</evidence>
<keyword evidence="2" id="KW-1185">Reference proteome</keyword>
<reference evidence="1 2" key="1">
    <citation type="submission" date="2013-09" db="EMBL/GenBank/DDBJ databases">
        <authorList>
            <person name="Zeng Z."/>
            <person name="Chen C."/>
        </authorList>
    </citation>
    <scope>NUCLEOTIDE SEQUENCE [LARGE SCALE GENOMIC DNA]</scope>
    <source>
        <strain evidence="1 2">F44-8</strain>
    </source>
</reference>